<proteinExistence type="predicted"/>
<evidence type="ECO:0000259" key="2">
    <source>
        <dbReference type="Pfam" id="PF24864"/>
    </source>
</evidence>
<dbReference type="PANTHER" id="PTHR42085">
    <property type="entry name" value="F-BOX DOMAIN-CONTAINING PROTEIN"/>
    <property type="match status" value="1"/>
</dbReference>
<reference evidence="3" key="1">
    <citation type="journal article" date="2023" name="Mol. Phylogenet. Evol.">
        <title>Genome-scale phylogeny and comparative genomics of the fungal order Sordariales.</title>
        <authorList>
            <person name="Hensen N."/>
            <person name="Bonometti L."/>
            <person name="Westerberg I."/>
            <person name="Brannstrom I.O."/>
            <person name="Guillou S."/>
            <person name="Cros-Aarteil S."/>
            <person name="Calhoun S."/>
            <person name="Haridas S."/>
            <person name="Kuo A."/>
            <person name="Mondo S."/>
            <person name="Pangilinan J."/>
            <person name="Riley R."/>
            <person name="LaButti K."/>
            <person name="Andreopoulos B."/>
            <person name="Lipzen A."/>
            <person name="Chen C."/>
            <person name="Yan M."/>
            <person name="Daum C."/>
            <person name="Ng V."/>
            <person name="Clum A."/>
            <person name="Steindorff A."/>
            <person name="Ohm R.A."/>
            <person name="Martin F."/>
            <person name="Silar P."/>
            <person name="Natvig D.O."/>
            <person name="Lalanne C."/>
            <person name="Gautier V."/>
            <person name="Ament-Velasquez S.L."/>
            <person name="Kruys A."/>
            <person name="Hutchinson M.I."/>
            <person name="Powell A.J."/>
            <person name="Barry K."/>
            <person name="Miller A.N."/>
            <person name="Grigoriev I.V."/>
            <person name="Debuchy R."/>
            <person name="Gladieux P."/>
            <person name="Hiltunen Thoren M."/>
            <person name="Johannesson H."/>
        </authorList>
    </citation>
    <scope>NUCLEOTIDE SEQUENCE</scope>
    <source>
        <strain evidence="3">PSN243</strain>
    </source>
</reference>
<feature type="domain" description="DUF7730" evidence="2">
    <location>
        <begin position="123"/>
        <end position="160"/>
    </location>
</feature>
<dbReference type="InterPro" id="IPR038883">
    <property type="entry name" value="AN11006-like"/>
</dbReference>
<feature type="compositionally biased region" description="Basic residues" evidence="1">
    <location>
        <begin position="1"/>
        <end position="14"/>
    </location>
</feature>
<dbReference type="Proteomes" id="UP001321760">
    <property type="component" value="Unassembled WGS sequence"/>
</dbReference>
<evidence type="ECO:0000313" key="4">
    <source>
        <dbReference type="Proteomes" id="UP001321760"/>
    </source>
</evidence>
<comment type="caution">
    <text evidence="3">The sequence shown here is derived from an EMBL/GenBank/DDBJ whole genome shotgun (WGS) entry which is preliminary data.</text>
</comment>
<evidence type="ECO:0000313" key="3">
    <source>
        <dbReference type="EMBL" id="KAK4442941.1"/>
    </source>
</evidence>
<keyword evidence="4" id="KW-1185">Reference proteome</keyword>
<dbReference type="EMBL" id="MU866003">
    <property type="protein sequence ID" value="KAK4442941.1"/>
    <property type="molecule type" value="Genomic_DNA"/>
</dbReference>
<dbReference type="Pfam" id="PF24864">
    <property type="entry name" value="DUF7730"/>
    <property type="match status" value="1"/>
</dbReference>
<gene>
    <name evidence="3" type="ORF">QBC34DRAFT_222773</name>
</gene>
<sequence>MAKRPATKASRNARARVAASSSSPTTVRSGHTTPLSAATPISSAYPSTAPSEAEWDPEDEVSKLSMGALSLQDPTLALMRPAPKPPKEKKKPFRFMDLPSELRLKVYGYHFADAPGVIDLDPDNYKRIHQRLAILRVCRAIYSEASHTFYSSHTFRLFPTHPGRFFKTKKPLLARMNARQRGWITSLELRLGPGWSKPPRGWVVNPALGLADCVNVRKLTVFVECDPSDGVFNGFRRADGFYESFSCNLLSDVLREMPYIDRIYFDAWTSVKKTGAMMTSLFHETLQQGKMICWGPERGWTDFDGEDFVPAPTLFDGVGVNIAITTVG</sequence>
<name>A0AAV9G770_9PEZI</name>
<organism evidence="3 4">
    <name type="scientific">Podospora aff. communis PSN243</name>
    <dbReference type="NCBI Taxonomy" id="3040156"/>
    <lineage>
        <taxon>Eukaryota</taxon>
        <taxon>Fungi</taxon>
        <taxon>Dikarya</taxon>
        <taxon>Ascomycota</taxon>
        <taxon>Pezizomycotina</taxon>
        <taxon>Sordariomycetes</taxon>
        <taxon>Sordariomycetidae</taxon>
        <taxon>Sordariales</taxon>
        <taxon>Podosporaceae</taxon>
        <taxon>Podospora</taxon>
    </lineage>
</organism>
<evidence type="ECO:0000256" key="1">
    <source>
        <dbReference type="SAM" id="MobiDB-lite"/>
    </source>
</evidence>
<feature type="compositionally biased region" description="Polar residues" evidence="1">
    <location>
        <begin position="24"/>
        <end position="50"/>
    </location>
</feature>
<feature type="region of interest" description="Disordered" evidence="1">
    <location>
        <begin position="1"/>
        <end position="62"/>
    </location>
</feature>
<dbReference type="PANTHER" id="PTHR42085:SF2">
    <property type="entry name" value="F-BOX DOMAIN-CONTAINING PROTEIN"/>
    <property type="match status" value="1"/>
</dbReference>
<reference evidence="3" key="2">
    <citation type="submission" date="2023-05" db="EMBL/GenBank/DDBJ databases">
        <authorList>
            <consortium name="Lawrence Berkeley National Laboratory"/>
            <person name="Steindorff A."/>
            <person name="Hensen N."/>
            <person name="Bonometti L."/>
            <person name="Westerberg I."/>
            <person name="Brannstrom I.O."/>
            <person name="Guillou S."/>
            <person name="Cros-Aarteil S."/>
            <person name="Calhoun S."/>
            <person name="Haridas S."/>
            <person name="Kuo A."/>
            <person name="Mondo S."/>
            <person name="Pangilinan J."/>
            <person name="Riley R."/>
            <person name="Labutti K."/>
            <person name="Andreopoulos B."/>
            <person name="Lipzen A."/>
            <person name="Chen C."/>
            <person name="Yanf M."/>
            <person name="Daum C."/>
            <person name="Ng V."/>
            <person name="Clum A."/>
            <person name="Ohm R."/>
            <person name="Martin F."/>
            <person name="Silar P."/>
            <person name="Natvig D."/>
            <person name="Lalanne C."/>
            <person name="Gautier V."/>
            <person name="Ament-Velasquez S.L."/>
            <person name="Kruys A."/>
            <person name="Hutchinson M.I."/>
            <person name="Powell A.J."/>
            <person name="Barry K."/>
            <person name="Miller A.N."/>
            <person name="Grigoriev I.V."/>
            <person name="Debuchy R."/>
            <person name="Gladieux P."/>
            <person name="Thoren M.H."/>
            <person name="Johannesson H."/>
        </authorList>
    </citation>
    <scope>NUCLEOTIDE SEQUENCE</scope>
    <source>
        <strain evidence="3">PSN243</strain>
    </source>
</reference>
<dbReference type="AlphaFoldDB" id="A0AAV9G770"/>
<dbReference type="InterPro" id="IPR056632">
    <property type="entry name" value="DUF7730"/>
</dbReference>
<protein>
    <recommendedName>
        <fullName evidence="2">DUF7730 domain-containing protein</fullName>
    </recommendedName>
</protein>
<accession>A0AAV9G770</accession>